<dbReference type="EMBL" id="CP017757">
    <property type="protein sequence ID" value="AQV92646.1"/>
    <property type="molecule type" value="Genomic_DNA"/>
</dbReference>
<dbReference type="GO" id="GO:0005886">
    <property type="term" value="C:plasma membrane"/>
    <property type="evidence" value="ECO:0007669"/>
    <property type="project" value="TreeGrafter"/>
</dbReference>
<proteinExistence type="predicted"/>
<protein>
    <submittedName>
        <fullName evidence="2">Acriflavin resistance protein</fullName>
    </submittedName>
</protein>
<evidence type="ECO:0000313" key="2">
    <source>
        <dbReference type="EMBL" id="AQV92646.1"/>
    </source>
</evidence>
<dbReference type="Gene3D" id="3.30.70.1440">
    <property type="entry name" value="Multidrug efflux transporter AcrB pore domain"/>
    <property type="match status" value="1"/>
</dbReference>
<dbReference type="PANTHER" id="PTHR32063:SF4">
    <property type="entry name" value="SLR6043 PROTEIN"/>
    <property type="match status" value="1"/>
</dbReference>
<dbReference type="OrthoDB" id="9798415at2"/>
<feature type="transmembrane region" description="Helical" evidence="1">
    <location>
        <begin position="476"/>
        <end position="499"/>
    </location>
</feature>
<dbReference type="Gene3D" id="3.30.70.1320">
    <property type="entry name" value="Multidrug efflux transporter AcrB pore domain like"/>
    <property type="match status" value="1"/>
</dbReference>
<organism evidence="2 3">
    <name type="scientific">Cupriavidus necator</name>
    <name type="common">Alcaligenes eutrophus</name>
    <name type="synonym">Ralstonia eutropha</name>
    <dbReference type="NCBI Taxonomy" id="106590"/>
    <lineage>
        <taxon>Bacteria</taxon>
        <taxon>Pseudomonadati</taxon>
        <taxon>Pseudomonadota</taxon>
        <taxon>Betaproteobacteria</taxon>
        <taxon>Burkholderiales</taxon>
        <taxon>Burkholderiaceae</taxon>
        <taxon>Cupriavidus</taxon>
    </lineage>
</organism>
<feature type="transmembrane region" description="Helical" evidence="1">
    <location>
        <begin position="903"/>
        <end position="928"/>
    </location>
</feature>
<keyword evidence="1" id="KW-1133">Transmembrane helix</keyword>
<feature type="transmembrane region" description="Helical" evidence="1">
    <location>
        <begin position="530"/>
        <end position="551"/>
    </location>
</feature>
<dbReference type="SUPFAM" id="SSF82866">
    <property type="entry name" value="Multidrug efflux transporter AcrB transmembrane domain"/>
    <property type="match status" value="2"/>
</dbReference>
<feature type="transmembrane region" description="Helical" evidence="1">
    <location>
        <begin position="995"/>
        <end position="1020"/>
    </location>
</feature>
<dbReference type="Pfam" id="PF00873">
    <property type="entry name" value="ACR_tran"/>
    <property type="match status" value="1"/>
</dbReference>
<gene>
    <name evidence="2" type="ORF">BJN34_01915</name>
</gene>
<feature type="transmembrane region" description="Helical" evidence="1">
    <location>
        <begin position="964"/>
        <end position="983"/>
    </location>
</feature>
<dbReference type="KEGG" id="cuh:BJN34_01915"/>
<reference evidence="3" key="1">
    <citation type="submission" date="2017-02" db="EMBL/GenBank/DDBJ databases">
        <title>Complete genome sequence of Cupriavidus necator strain NH9, a 3-chlorobenzoate degrader.</title>
        <authorList>
            <person name="Moriuchi R."/>
            <person name="Dohra H."/>
            <person name="Ogawa N."/>
        </authorList>
    </citation>
    <scope>NUCLEOTIDE SEQUENCE [LARGE SCALE GENOMIC DNA]</scope>
    <source>
        <strain evidence="3">NH9</strain>
    </source>
</reference>
<dbReference type="Proteomes" id="UP000189627">
    <property type="component" value="Chromosome 1"/>
</dbReference>
<accession>A0A1U9UIP6</accession>
<dbReference type="SUPFAM" id="SSF82693">
    <property type="entry name" value="Multidrug efflux transporter AcrB pore domain, PN1, PN2, PC1 and PC2 subdomains"/>
    <property type="match status" value="2"/>
</dbReference>
<feature type="transmembrane region" description="Helical" evidence="1">
    <location>
        <begin position="443"/>
        <end position="464"/>
    </location>
</feature>
<feature type="transmembrane region" description="Helical" evidence="1">
    <location>
        <begin position="363"/>
        <end position="383"/>
    </location>
</feature>
<evidence type="ECO:0000313" key="3">
    <source>
        <dbReference type="Proteomes" id="UP000189627"/>
    </source>
</evidence>
<dbReference type="InterPro" id="IPR027463">
    <property type="entry name" value="AcrB_DN_DC_subdom"/>
</dbReference>
<dbReference type="Gene3D" id="1.20.1640.10">
    <property type="entry name" value="Multidrug efflux transporter AcrB transmembrane domain"/>
    <property type="match status" value="2"/>
</dbReference>
<dbReference type="RefSeq" id="WP_078195111.1">
    <property type="nucleotide sequence ID" value="NZ_CP017757.2"/>
</dbReference>
<dbReference type="GO" id="GO:0042910">
    <property type="term" value="F:xenobiotic transmembrane transporter activity"/>
    <property type="evidence" value="ECO:0007669"/>
    <property type="project" value="TreeGrafter"/>
</dbReference>
<keyword evidence="1" id="KW-0472">Membrane</keyword>
<dbReference type="PANTHER" id="PTHR32063">
    <property type="match status" value="1"/>
</dbReference>
<dbReference type="Gene3D" id="3.30.2090.10">
    <property type="entry name" value="Multidrug efflux transporter AcrB TolC docking domain, DN and DC subdomains"/>
    <property type="match status" value="2"/>
</dbReference>
<sequence length="1035" mass="110846">MLTSIIDFSVRLRGIVFALACLLLGYGIYALYQTKLDVFPEFAPPLVTVQTEAPGLSSEQVEQLVTQRVENVLGGSIGLESMRSQSIQGVSVITLTFSEQTDILRARQLVVEQLATLAGDLPAGVRTPKMTPLSSSTNVVLGIGLTSSTRSLMDLRSFAEWTLKPRLLSRAGVSDVGIYGGEVKQYQVQVDPQKLARLGLSLHDVVGATQRATGIRGAGVMDTGNQRIVLNTVGQSTTAEQLGQVVLLQKNGAVVRLADIGKVVVGQEVPVSGANVQGKPGVVLMVSNQYRADTVSVTRNVEEALAALRPVLAANDIQLQPDLFRPANFIVASTDHLRTALMVGATLVIVVLFLFLFNVRTAFISATAIPLSLLTAIIVLHHFGVPLNTMTLGGLAIALGEVVDDAIIDVENIHRRLHENIRLGSPQSALQVVIHASTEVRSAVIYATFTVAVIFLPVLTLSGVAGKLFAPLGTAYILAIMSSLAVALTLTPALCYALLPQATEDAEEPKVYQWLKTHYAAMLTHVERHWVMVVGAFASLVLMALATIPLYRLEFLPELREGHFITHMQAAPGTSLQESMRIGERICRALLAVPNVRTVAQRVGRTARGVDVFGPQYSELEIDLKPGLGAEAQEQTLAQLRSLLSGFPGLTFTTQTFLTERVQETISGYTAPVIVNVFGPDLDVLDSLARQVSGTLNATPGASGVTLQAPPTLPQLSIRLRQDQLTRWGFAPLDVMEAIQTAYQGAEVAQVYEANAVSNVAVILAGEARRGPAQLGELPLRNADGLIVPLGRLADIAQTDGRYLIQHSGGQRLQTVTAQVNGQSVGQFVEEAQRRIATAVKLPKGYYIVFSGEAQAQARAQRDLAMYFGIAAVVICLLVYLALRSWRGLLLVLTNLPFALVGGALTVFATGGLLSLGSMVGFVTLFGITLRNSIMLISHYQHLVNVEGHSWSLDTATLGAKERLAPILMTALVTGLGLLPLALQSGEPGNEVEGPMAIVILGGLLTSTVLNLLILPTLALRFGQFDRGTRSKTEH</sequence>
<feature type="transmembrane region" description="Helical" evidence="1">
    <location>
        <begin position="864"/>
        <end position="883"/>
    </location>
</feature>
<dbReference type="InterPro" id="IPR001036">
    <property type="entry name" value="Acrflvin-R"/>
</dbReference>
<feature type="transmembrane region" description="Helical" evidence="1">
    <location>
        <begin position="12"/>
        <end position="32"/>
    </location>
</feature>
<feature type="transmembrane region" description="Helical" evidence="1">
    <location>
        <begin position="337"/>
        <end position="356"/>
    </location>
</feature>
<dbReference type="AlphaFoldDB" id="A0A1U9UIP6"/>
<name>A0A1U9UIP6_CUPNE</name>
<dbReference type="PRINTS" id="PR00702">
    <property type="entry name" value="ACRIFLAVINRP"/>
</dbReference>
<keyword evidence="1" id="KW-0812">Transmembrane</keyword>
<evidence type="ECO:0000256" key="1">
    <source>
        <dbReference type="SAM" id="Phobius"/>
    </source>
</evidence>
<dbReference type="SUPFAM" id="SSF82714">
    <property type="entry name" value="Multidrug efflux transporter AcrB TolC docking domain, DN and DC subdomains"/>
    <property type="match status" value="2"/>
</dbReference>
<dbReference type="Gene3D" id="3.30.70.1430">
    <property type="entry name" value="Multidrug efflux transporter AcrB pore domain"/>
    <property type="match status" value="2"/>
</dbReference>